<comment type="cofactor">
    <cofactor evidence="11">
        <name>Mg(2+)</name>
        <dbReference type="ChEBI" id="CHEBI:18420"/>
    </cofactor>
    <cofactor evidence="11">
        <name>Mn(2+)</name>
        <dbReference type="ChEBI" id="CHEBI:29035"/>
    </cofactor>
    <text evidence="11">Magnesium. Can also use manganese.</text>
</comment>
<reference evidence="12" key="1">
    <citation type="submission" date="2022-05" db="EMBL/GenBank/DDBJ databases">
        <title>Using nanopore sequencing to obtain complete genomes from saliva samples.</title>
        <authorList>
            <person name="Baker J.L."/>
        </authorList>
    </citation>
    <scope>NUCLEOTIDE SEQUENCE</scope>
    <source>
        <strain evidence="12">JCVI-JB-Lp32</strain>
    </source>
</reference>
<evidence type="ECO:0000256" key="5">
    <source>
        <dbReference type="ARBA" id="ARBA00022723"/>
    </source>
</evidence>
<evidence type="ECO:0000256" key="6">
    <source>
        <dbReference type="ARBA" id="ARBA00022827"/>
    </source>
</evidence>
<evidence type="ECO:0000313" key="12">
    <source>
        <dbReference type="EMBL" id="UQF78440.1"/>
    </source>
</evidence>
<evidence type="ECO:0000256" key="9">
    <source>
        <dbReference type="ARBA" id="ARBA00048540"/>
    </source>
</evidence>
<evidence type="ECO:0000256" key="3">
    <source>
        <dbReference type="ARBA" id="ARBA00022630"/>
    </source>
</evidence>
<dbReference type="GO" id="GO:0016740">
    <property type="term" value="F:transferase activity"/>
    <property type="evidence" value="ECO:0007669"/>
    <property type="project" value="UniProtKB-UniRule"/>
</dbReference>
<gene>
    <name evidence="12" type="ORF">M3I19_01720</name>
</gene>
<keyword evidence="5 10" id="KW-0479">Metal-binding</keyword>
<dbReference type="AlphaFoldDB" id="A0A9E7ADS6"/>
<dbReference type="PANTHER" id="PTHR30040:SF2">
    <property type="entry name" value="FAD:PROTEIN FMN TRANSFERASE"/>
    <property type="match status" value="1"/>
</dbReference>
<organism evidence="12 13">
    <name type="scientific">Lancefieldella parvula</name>
    <dbReference type="NCBI Taxonomy" id="1382"/>
    <lineage>
        <taxon>Bacteria</taxon>
        <taxon>Bacillati</taxon>
        <taxon>Actinomycetota</taxon>
        <taxon>Coriobacteriia</taxon>
        <taxon>Coriobacteriales</taxon>
        <taxon>Atopobiaceae</taxon>
        <taxon>Lancefieldella</taxon>
    </lineage>
</organism>
<comment type="similarity">
    <text evidence="10">Belongs to the ApbE family.</text>
</comment>
<dbReference type="InterPro" id="IPR003374">
    <property type="entry name" value="ApbE-like_sf"/>
</dbReference>
<dbReference type="PANTHER" id="PTHR30040">
    <property type="entry name" value="THIAMINE BIOSYNTHESIS LIPOPROTEIN APBE"/>
    <property type="match status" value="1"/>
</dbReference>
<evidence type="ECO:0000256" key="8">
    <source>
        <dbReference type="ARBA" id="ARBA00031306"/>
    </source>
</evidence>
<dbReference type="PIRSF" id="PIRSF006268">
    <property type="entry name" value="ApbE"/>
    <property type="match status" value="1"/>
</dbReference>
<keyword evidence="4 10" id="KW-0808">Transferase</keyword>
<dbReference type="Gene3D" id="3.10.520.10">
    <property type="entry name" value="ApbE-like domains"/>
    <property type="match status" value="1"/>
</dbReference>
<dbReference type="EC" id="2.7.1.180" evidence="1 10"/>
<dbReference type="GO" id="GO:0046872">
    <property type="term" value="F:metal ion binding"/>
    <property type="evidence" value="ECO:0007669"/>
    <property type="project" value="UniProtKB-UniRule"/>
</dbReference>
<dbReference type="EMBL" id="CP097092">
    <property type="protein sequence ID" value="UQF78440.1"/>
    <property type="molecule type" value="Genomic_DNA"/>
</dbReference>
<name>A0A9E7ADS6_9ACTN</name>
<evidence type="ECO:0000313" key="13">
    <source>
        <dbReference type="Proteomes" id="UP000831562"/>
    </source>
</evidence>
<evidence type="ECO:0000256" key="10">
    <source>
        <dbReference type="PIRNR" id="PIRNR006268"/>
    </source>
</evidence>
<evidence type="ECO:0000256" key="1">
    <source>
        <dbReference type="ARBA" id="ARBA00011955"/>
    </source>
</evidence>
<evidence type="ECO:0000256" key="2">
    <source>
        <dbReference type="ARBA" id="ARBA00016337"/>
    </source>
</evidence>
<comment type="catalytic activity">
    <reaction evidence="9 10">
        <text>L-threonyl-[protein] + FAD = FMN-L-threonyl-[protein] + AMP + H(+)</text>
        <dbReference type="Rhea" id="RHEA:36847"/>
        <dbReference type="Rhea" id="RHEA-COMP:11060"/>
        <dbReference type="Rhea" id="RHEA-COMP:11061"/>
        <dbReference type="ChEBI" id="CHEBI:15378"/>
        <dbReference type="ChEBI" id="CHEBI:30013"/>
        <dbReference type="ChEBI" id="CHEBI:57692"/>
        <dbReference type="ChEBI" id="CHEBI:74257"/>
        <dbReference type="ChEBI" id="CHEBI:456215"/>
        <dbReference type="EC" id="2.7.1.180"/>
    </reaction>
</comment>
<dbReference type="SUPFAM" id="SSF143631">
    <property type="entry name" value="ApbE-like"/>
    <property type="match status" value="1"/>
</dbReference>
<protein>
    <recommendedName>
        <fullName evidence="2 10">FAD:protein FMN transferase</fullName>
        <ecNumber evidence="1 10">2.7.1.180</ecNumber>
    </recommendedName>
    <alternativeName>
        <fullName evidence="8 10">Flavin transferase</fullName>
    </alternativeName>
</protein>
<keyword evidence="3 10" id="KW-0285">Flavoprotein</keyword>
<dbReference type="Proteomes" id="UP000831562">
    <property type="component" value="Chromosome"/>
</dbReference>
<keyword evidence="6 10" id="KW-0274">FAD</keyword>
<proteinExistence type="inferred from homology"/>
<evidence type="ECO:0000256" key="4">
    <source>
        <dbReference type="ARBA" id="ARBA00022679"/>
    </source>
</evidence>
<feature type="binding site" evidence="11">
    <location>
        <position position="277"/>
    </location>
    <ligand>
        <name>Mg(2+)</name>
        <dbReference type="ChEBI" id="CHEBI:18420"/>
    </ligand>
</feature>
<keyword evidence="7 10" id="KW-0460">Magnesium</keyword>
<sequence>MPERAYISRSTHLMGATITISLLPPSNGSQEERTAEQLLDDVFELLNIYNQRFSANDANSELMQINHAAGKHPVPVDLELFELIQIGREQSLIPASHLNIALGPLVQTWRIGFADARIPNNTEVAHALSLTDPQLIELDPLSYTVFLAKEGMKLDLGCLAKGYIADKIADYLKSQHVLSALINLGGNIKTIGVNVLENRPWQIGIQDPQQPRGTNLAVLPICNQSVVTSGTYERKLQVNEHIYHHILDRSTGYPVDTQLASITIISDNSLDGEIWTTRLYGEKPRQLLARVEQEKGIEALIVTTDNRVYYSSGISPEFLA</sequence>
<dbReference type="Pfam" id="PF02424">
    <property type="entry name" value="ApbE"/>
    <property type="match status" value="1"/>
</dbReference>
<dbReference type="InterPro" id="IPR024932">
    <property type="entry name" value="ApbE"/>
</dbReference>
<accession>A0A9E7ADS6</accession>
<evidence type="ECO:0000256" key="11">
    <source>
        <dbReference type="PIRSR" id="PIRSR006268-2"/>
    </source>
</evidence>
<evidence type="ECO:0000256" key="7">
    <source>
        <dbReference type="ARBA" id="ARBA00022842"/>
    </source>
</evidence>